<dbReference type="GO" id="GO:0000323">
    <property type="term" value="C:lytic vacuole"/>
    <property type="evidence" value="ECO:0007669"/>
    <property type="project" value="TreeGrafter"/>
</dbReference>
<name>A0A9P6MP82_9FUNG</name>
<evidence type="ECO:0000256" key="2">
    <source>
        <dbReference type="ARBA" id="ARBA00013807"/>
    </source>
</evidence>
<comment type="similarity">
    <text evidence="1">Belongs to the ATG14 family.</text>
</comment>
<feature type="compositionally biased region" description="Low complexity" evidence="5">
    <location>
        <begin position="473"/>
        <end position="486"/>
    </location>
</feature>
<feature type="region of interest" description="Disordered" evidence="5">
    <location>
        <begin position="588"/>
        <end position="613"/>
    </location>
</feature>
<evidence type="ECO:0000256" key="4">
    <source>
        <dbReference type="SAM" id="Coils"/>
    </source>
</evidence>
<feature type="region of interest" description="Disordered" evidence="5">
    <location>
        <begin position="448"/>
        <end position="527"/>
    </location>
</feature>
<dbReference type="Pfam" id="PF10186">
    <property type="entry name" value="ATG14"/>
    <property type="match status" value="1"/>
</dbReference>
<dbReference type="Proteomes" id="UP000703661">
    <property type="component" value="Unassembled WGS sequence"/>
</dbReference>
<feature type="compositionally biased region" description="Polar residues" evidence="5">
    <location>
        <begin position="507"/>
        <end position="522"/>
    </location>
</feature>
<dbReference type="GO" id="GO:0032991">
    <property type="term" value="C:protein-containing complex"/>
    <property type="evidence" value="ECO:0007669"/>
    <property type="project" value="UniProtKB-ARBA"/>
</dbReference>
<keyword evidence="7" id="KW-1185">Reference proteome</keyword>
<dbReference type="GO" id="GO:0035493">
    <property type="term" value="P:SNARE complex assembly"/>
    <property type="evidence" value="ECO:0007669"/>
    <property type="project" value="TreeGrafter"/>
</dbReference>
<accession>A0A9P6MP82</accession>
<keyword evidence="3 4" id="KW-0175">Coiled coil</keyword>
<dbReference type="PANTHER" id="PTHR15157:SF13">
    <property type="entry name" value="AUTOPHAGY-RELATED PROTEIN 14"/>
    <property type="match status" value="1"/>
</dbReference>
<evidence type="ECO:0000256" key="5">
    <source>
        <dbReference type="SAM" id="MobiDB-lite"/>
    </source>
</evidence>
<dbReference type="PANTHER" id="PTHR15157">
    <property type="entry name" value="UV RADIATION RESISTANCE-ASSOCIATED GENE PROTEIN"/>
    <property type="match status" value="1"/>
</dbReference>
<feature type="compositionally biased region" description="Polar residues" evidence="5">
    <location>
        <begin position="455"/>
        <end position="468"/>
    </location>
</feature>
<dbReference type="GO" id="GO:0005768">
    <property type="term" value="C:endosome"/>
    <property type="evidence" value="ECO:0007669"/>
    <property type="project" value="TreeGrafter"/>
</dbReference>
<comment type="caution">
    <text evidence="6">The sequence shown here is derived from an EMBL/GenBank/DDBJ whole genome shotgun (WGS) entry which is preliminary data.</text>
</comment>
<sequence length="613" mass="67791">MRTMCPLLVCTNTTDHLLKHWEQLDVITTEKDKLAAQANQVLSPKIKRYQMCLAQRAMAVEHAAAILEERKSMLAELEQDRQKLIRLRTALHQRKETLKLSKARLKVSEMNGPPKITSSIERIMKDWAIAHQKLGHSRRVLVAELVTLFDLKCVPERRRNSENYNLTQSAISTATTVVGAAPGSPNAKDGRQKTKLRVRDYLEEDSWNEYLIVGRPLPTGFFENYDRDEINTTIENVIHMMKLVACYLGIKLPFDTFIRQSRYYIQAALSSSSKRAPLFLSDSNIMLFAAGLGYLNYNIAYLCHSQGVHITLANAANTLENLLACCEATNLGRYTNYAAVMTKRPENATEASSATDEIAPLSPVSYEGDYENIKMGSKKAVERNEHLLWCPGQDPFDLNVIDLIALIRSRREEESPVWGGVHLQDAVAANLETLEDDYFMQDDHEEEDGMYDYNTHGSESGSTLNTPSGSGGSVLSRTDSSSTLSSQHQRRPPHPSRDRRQSHSESEQPQLHSRDSNPTPTGHAQPENWTFLDVDISRVPSSVSKGSGLLSGRGWPDISVLKKVGSAVGGAAVGFVNGASNVAAVATAKGSRQGSSRYSSGDSSYSTISSSAP</sequence>
<evidence type="ECO:0000256" key="1">
    <source>
        <dbReference type="ARBA" id="ARBA00009574"/>
    </source>
</evidence>
<protein>
    <recommendedName>
        <fullName evidence="2">Autophagy-related protein 14</fullName>
    </recommendedName>
</protein>
<reference evidence="6" key="1">
    <citation type="journal article" date="2020" name="Fungal Divers.">
        <title>Resolving the Mortierellaceae phylogeny through synthesis of multi-gene phylogenetics and phylogenomics.</title>
        <authorList>
            <person name="Vandepol N."/>
            <person name="Liber J."/>
            <person name="Desiro A."/>
            <person name="Na H."/>
            <person name="Kennedy M."/>
            <person name="Barry K."/>
            <person name="Grigoriev I.V."/>
            <person name="Miller A.N."/>
            <person name="O'Donnell K."/>
            <person name="Stajich J.E."/>
            <person name="Bonito G."/>
        </authorList>
    </citation>
    <scope>NUCLEOTIDE SEQUENCE</scope>
    <source>
        <strain evidence="6">NRRL 2769</strain>
    </source>
</reference>
<organism evidence="6 7">
    <name type="scientific">Entomortierella chlamydospora</name>
    <dbReference type="NCBI Taxonomy" id="101097"/>
    <lineage>
        <taxon>Eukaryota</taxon>
        <taxon>Fungi</taxon>
        <taxon>Fungi incertae sedis</taxon>
        <taxon>Mucoromycota</taxon>
        <taxon>Mortierellomycotina</taxon>
        <taxon>Mortierellomycetes</taxon>
        <taxon>Mortierellales</taxon>
        <taxon>Mortierellaceae</taxon>
        <taxon>Entomortierella</taxon>
    </lineage>
</organism>
<feature type="compositionally biased region" description="Basic and acidic residues" evidence="5">
    <location>
        <begin position="495"/>
        <end position="506"/>
    </location>
</feature>
<dbReference type="InterPro" id="IPR018791">
    <property type="entry name" value="UV_resistance/autophagy_Atg14"/>
</dbReference>
<gene>
    <name evidence="6" type="ORF">BGZ80_003462</name>
</gene>
<dbReference type="GO" id="GO:0000149">
    <property type="term" value="F:SNARE binding"/>
    <property type="evidence" value="ECO:0007669"/>
    <property type="project" value="TreeGrafter"/>
</dbReference>
<dbReference type="EMBL" id="JAAAID010001918">
    <property type="protein sequence ID" value="KAG0008422.1"/>
    <property type="molecule type" value="Genomic_DNA"/>
</dbReference>
<evidence type="ECO:0000313" key="7">
    <source>
        <dbReference type="Proteomes" id="UP000703661"/>
    </source>
</evidence>
<evidence type="ECO:0000313" key="6">
    <source>
        <dbReference type="EMBL" id="KAG0008422.1"/>
    </source>
</evidence>
<dbReference type="AlphaFoldDB" id="A0A9P6MP82"/>
<feature type="coiled-coil region" evidence="4">
    <location>
        <begin position="67"/>
        <end position="94"/>
    </location>
</feature>
<proteinExistence type="inferred from homology"/>
<evidence type="ECO:0000256" key="3">
    <source>
        <dbReference type="ARBA" id="ARBA00023054"/>
    </source>
</evidence>